<accession>A0A8H4AA71</accession>
<gene>
    <name evidence="3" type="ORF">F8M41_001241</name>
</gene>
<evidence type="ECO:0000313" key="3">
    <source>
        <dbReference type="EMBL" id="KAF0457160.1"/>
    </source>
</evidence>
<dbReference type="Gene3D" id="3.40.50.720">
    <property type="entry name" value="NAD(P)-binding Rossmann-like Domain"/>
    <property type="match status" value="1"/>
</dbReference>
<name>A0A8H4AA71_GIGMA</name>
<dbReference type="EMBL" id="WTPW01001100">
    <property type="protein sequence ID" value="KAF0457160.1"/>
    <property type="molecule type" value="Genomic_DNA"/>
</dbReference>
<sequence>MTSQNKNVICITSCDHYLGNAITHVLLNQDKKQSKRNYVVRALARDTSKLDDLKKCGAEVCQIDYKKQDTIERALNGAVWVLMVPESDNDRVNYANIFADTCRKVGVGNIIFLSLLGADNAEQKSLRDYREMERKAEGVIERHCILRSAFAVQYFHYFSDCIIKKNKLEMPIRSDSRMSPIHLNDVFCAIHYIVLDKNGQLQREMDRNHQKKHYTLTGPEAISANTLVDMMNIITESKVEFEEIKRKQCEENLRACEQKKVVDEPTSLGSKHEEDRDDLFPPPKHCPNDIEIETICDVLDYIKCGKANYVSEDVQKITDREPIPVIWFFKNHRDEFRPKSPSKLV</sequence>
<comment type="caution">
    <text evidence="3">The sequence shown here is derived from an EMBL/GenBank/DDBJ whole genome shotgun (WGS) entry which is preliminary data.</text>
</comment>
<reference evidence="3 4" key="1">
    <citation type="journal article" date="2019" name="Environ. Microbiol.">
        <title>At the nexus of three kingdoms: the genome of the mycorrhizal fungus Gigaspora margarita provides insights into plant, endobacterial and fungal interactions.</title>
        <authorList>
            <person name="Venice F."/>
            <person name="Ghignone S."/>
            <person name="Salvioli di Fossalunga A."/>
            <person name="Amselem J."/>
            <person name="Novero M."/>
            <person name="Xianan X."/>
            <person name="Sedzielewska Toro K."/>
            <person name="Morin E."/>
            <person name="Lipzen A."/>
            <person name="Grigoriev I.V."/>
            <person name="Henrissat B."/>
            <person name="Martin F.M."/>
            <person name="Bonfante P."/>
        </authorList>
    </citation>
    <scope>NUCLEOTIDE SEQUENCE [LARGE SCALE GENOMIC DNA]</scope>
    <source>
        <strain evidence="3 4">BEG34</strain>
    </source>
</reference>
<dbReference type="AlphaFoldDB" id="A0A8H4AA71"/>
<dbReference type="Pfam" id="PF13460">
    <property type="entry name" value="NAD_binding_10"/>
    <property type="match status" value="1"/>
</dbReference>
<organism evidence="3 4">
    <name type="scientific">Gigaspora margarita</name>
    <dbReference type="NCBI Taxonomy" id="4874"/>
    <lineage>
        <taxon>Eukaryota</taxon>
        <taxon>Fungi</taxon>
        <taxon>Fungi incertae sedis</taxon>
        <taxon>Mucoromycota</taxon>
        <taxon>Glomeromycotina</taxon>
        <taxon>Glomeromycetes</taxon>
        <taxon>Diversisporales</taxon>
        <taxon>Gigasporaceae</taxon>
        <taxon>Gigaspora</taxon>
    </lineage>
</organism>
<protein>
    <submittedName>
        <fullName evidence="3">NADP-binding protein</fullName>
    </submittedName>
</protein>
<dbReference type="SUPFAM" id="SSF51735">
    <property type="entry name" value="NAD(P)-binding Rossmann-fold domains"/>
    <property type="match status" value="1"/>
</dbReference>
<dbReference type="Proteomes" id="UP000439903">
    <property type="component" value="Unassembled WGS sequence"/>
</dbReference>
<dbReference type="InterPro" id="IPR051604">
    <property type="entry name" value="Ergot_Alk_Oxidoreductase"/>
</dbReference>
<dbReference type="PANTHER" id="PTHR43162">
    <property type="match status" value="1"/>
</dbReference>
<dbReference type="PANTHER" id="PTHR43162:SF1">
    <property type="entry name" value="PRESTALK A DIFFERENTIATION PROTEIN A"/>
    <property type="match status" value="1"/>
</dbReference>
<feature type="domain" description="NAD(P)-binding" evidence="2">
    <location>
        <begin position="35"/>
        <end position="140"/>
    </location>
</feature>
<dbReference type="OrthoDB" id="10254221at2759"/>
<keyword evidence="4" id="KW-1185">Reference proteome</keyword>
<proteinExistence type="predicted"/>
<evidence type="ECO:0000313" key="4">
    <source>
        <dbReference type="Proteomes" id="UP000439903"/>
    </source>
</evidence>
<evidence type="ECO:0000259" key="2">
    <source>
        <dbReference type="Pfam" id="PF13460"/>
    </source>
</evidence>
<feature type="region of interest" description="Disordered" evidence="1">
    <location>
        <begin position="264"/>
        <end position="284"/>
    </location>
</feature>
<dbReference type="InterPro" id="IPR016040">
    <property type="entry name" value="NAD(P)-bd_dom"/>
</dbReference>
<dbReference type="InterPro" id="IPR036291">
    <property type="entry name" value="NAD(P)-bd_dom_sf"/>
</dbReference>
<evidence type="ECO:0000256" key="1">
    <source>
        <dbReference type="SAM" id="MobiDB-lite"/>
    </source>
</evidence>